<keyword evidence="4 7" id="KW-0812">Transmembrane</keyword>
<feature type="transmembrane region" description="Helical" evidence="7">
    <location>
        <begin position="68"/>
        <end position="86"/>
    </location>
</feature>
<dbReference type="PROSITE" id="PS50850">
    <property type="entry name" value="MFS"/>
    <property type="match status" value="1"/>
</dbReference>
<feature type="transmembrane region" description="Helical" evidence="7">
    <location>
        <begin position="416"/>
        <end position="441"/>
    </location>
</feature>
<keyword evidence="6 7" id="KW-0472">Membrane</keyword>
<dbReference type="InterPro" id="IPR036259">
    <property type="entry name" value="MFS_trans_sf"/>
</dbReference>
<dbReference type="InterPro" id="IPR011701">
    <property type="entry name" value="MFS"/>
</dbReference>
<feature type="transmembrane region" description="Helical" evidence="7">
    <location>
        <begin position="487"/>
        <end position="511"/>
    </location>
</feature>
<evidence type="ECO:0000256" key="6">
    <source>
        <dbReference type="ARBA" id="ARBA00023136"/>
    </source>
</evidence>
<dbReference type="GO" id="GO:0005886">
    <property type="term" value="C:plasma membrane"/>
    <property type="evidence" value="ECO:0007669"/>
    <property type="project" value="UniProtKB-SubCell"/>
</dbReference>
<evidence type="ECO:0000313" key="9">
    <source>
        <dbReference type="EMBL" id="GAA0523617.1"/>
    </source>
</evidence>
<reference evidence="9 12" key="2">
    <citation type="journal article" date="2019" name="Int. J. Syst. Evol. Microbiol.">
        <title>The Global Catalogue of Microorganisms (GCM) 10K type strain sequencing project: providing services to taxonomists for standard genome sequencing and annotation.</title>
        <authorList>
            <consortium name="The Broad Institute Genomics Platform"/>
            <consortium name="The Broad Institute Genome Sequencing Center for Infectious Disease"/>
            <person name="Wu L."/>
            <person name="Ma J."/>
        </authorList>
    </citation>
    <scope>NUCLEOTIDE SEQUENCE [LARGE SCALE GENOMIC DNA]</scope>
    <source>
        <strain evidence="9 12">JCM 10664</strain>
    </source>
</reference>
<sequence length="518" mass="51960">MALAVLATGLSLVVVDGTAVGVALPAIIADLSLDISDAQWTNSLYSVVFAALLLGAGGLGDRWGRRRLFTAGVVVFALGSLLAGLAETTGGLIGARLVQGIGGAAVLPAALSTVNAVFRGRDRVIAFAIWGSVISGMAAVGPLLGGWLAGRIGWRWIFLINLPIALVVLVSARVVVPQTRASKVEAGPDAAGLLLSAVGCGAVVFAVIEGAALGWWRPVNDLTAFGLTWPRSAPVSIVVPVAALGLLALAGFVLWERRRVRTGRSVLLDPGLFTVPTFRWGTVTVLAVAVGEFGLLFALPLFLVNVLALGTLAAGMVLAAMAVGAFVAGAGARHLAARSGPAKVVVVGLALEVAGAVALAAALRPDLAPGLVALPLVIYGAGLGLASAQLTGTTLVDVPVDRSGQAAAAQSAVRQFGAALGTAIAGAVLSLGLAGTVVSALEAVHVPPPVAQQVAEATRASAGALIGRLRETDPTLAPAVVEAFGDATRYACLATAVFLVLGLVGAVRLAIVDGRRTS</sequence>
<feature type="transmembrane region" description="Helical" evidence="7">
    <location>
        <begin position="125"/>
        <end position="148"/>
    </location>
</feature>
<evidence type="ECO:0000256" key="7">
    <source>
        <dbReference type="SAM" id="Phobius"/>
    </source>
</evidence>
<evidence type="ECO:0000256" key="3">
    <source>
        <dbReference type="ARBA" id="ARBA00022475"/>
    </source>
</evidence>
<dbReference type="GO" id="GO:0022857">
    <property type="term" value="F:transmembrane transporter activity"/>
    <property type="evidence" value="ECO:0007669"/>
    <property type="project" value="InterPro"/>
</dbReference>
<evidence type="ECO:0000313" key="10">
    <source>
        <dbReference type="EMBL" id="GGI98520.1"/>
    </source>
</evidence>
<dbReference type="EMBL" id="BMMT01000015">
    <property type="protein sequence ID" value="GGI98520.1"/>
    <property type="molecule type" value="Genomic_DNA"/>
</dbReference>
<dbReference type="InterPro" id="IPR020846">
    <property type="entry name" value="MFS_dom"/>
</dbReference>
<feature type="transmembrane region" description="Helical" evidence="7">
    <location>
        <begin position="154"/>
        <end position="172"/>
    </location>
</feature>
<dbReference type="SUPFAM" id="SSF103473">
    <property type="entry name" value="MFS general substrate transporter"/>
    <property type="match status" value="1"/>
</dbReference>
<name>A0A917K3D5_9PSEU</name>
<feature type="transmembrane region" description="Helical" evidence="7">
    <location>
        <begin position="44"/>
        <end position="61"/>
    </location>
</feature>
<dbReference type="Proteomes" id="UP000597989">
    <property type="component" value="Unassembled WGS sequence"/>
</dbReference>
<keyword evidence="12" id="KW-1185">Reference proteome</keyword>
<proteinExistence type="predicted"/>
<feature type="transmembrane region" description="Helical" evidence="7">
    <location>
        <begin position="193"/>
        <end position="215"/>
    </location>
</feature>
<feature type="transmembrane region" description="Helical" evidence="7">
    <location>
        <begin position="376"/>
        <end position="396"/>
    </location>
</feature>
<dbReference type="Gene3D" id="1.20.1250.20">
    <property type="entry name" value="MFS general substrate transporter like domains"/>
    <property type="match status" value="1"/>
</dbReference>
<dbReference type="PRINTS" id="PR01036">
    <property type="entry name" value="TCRTETB"/>
</dbReference>
<protein>
    <submittedName>
        <fullName evidence="9 10">MFS transporter</fullName>
    </submittedName>
</protein>
<dbReference type="Proteomes" id="UP001500220">
    <property type="component" value="Unassembled WGS sequence"/>
</dbReference>
<dbReference type="AlphaFoldDB" id="A0A917K3D5"/>
<dbReference type="Pfam" id="PF07690">
    <property type="entry name" value="MFS_1"/>
    <property type="match status" value="1"/>
</dbReference>
<feature type="transmembrane region" description="Helical" evidence="7">
    <location>
        <begin position="283"/>
        <end position="303"/>
    </location>
</feature>
<comment type="subcellular location">
    <subcellularLocation>
        <location evidence="1">Cell membrane</location>
        <topology evidence="1">Multi-pass membrane protein</topology>
    </subcellularLocation>
</comment>
<keyword evidence="5 7" id="KW-1133">Transmembrane helix</keyword>
<evidence type="ECO:0000256" key="4">
    <source>
        <dbReference type="ARBA" id="ARBA00022692"/>
    </source>
</evidence>
<feature type="domain" description="Major facilitator superfamily (MFS) profile" evidence="8">
    <location>
        <begin position="1"/>
        <end position="517"/>
    </location>
</feature>
<evidence type="ECO:0000256" key="2">
    <source>
        <dbReference type="ARBA" id="ARBA00022448"/>
    </source>
</evidence>
<feature type="transmembrane region" description="Helical" evidence="7">
    <location>
        <begin position="235"/>
        <end position="255"/>
    </location>
</feature>
<dbReference type="EMBL" id="BAAAHC010000009">
    <property type="protein sequence ID" value="GAA0523617.1"/>
    <property type="molecule type" value="Genomic_DNA"/>
</dbReference>
<keyword evidence="2" id="KW-0813">Transport</keyword>
<evidence type="ECO:0000313" key="11">
    <source>
        <dbReference type="Proteomes" id="UP000597989"/>
    </source>
</evidence>
<gene>
    <name evidence="9" type="ORF">GCM10009545_27380</name>
    <name evidence="10" type="ORF">GCM10011581_39660</name>
</gene>
<dbReference type="PANTHER" id="PTHR42718">
    <property type="entry name" value="MAJOR FACILITATOR SUPERFAMILY MULTIDRUG TRANSPORTER MFSC"/>
    <property type="match status" value="1"/>
</dbReference>
<dbReference type="CDD" id="cd17321">
    <property type="entry name" value="MFS_MMR_MDR_like"/>
    <property type="match status" value="1"/>
</dbReference>
<comment type="caution">
    <text evidence="10">The sequence shown here is derived from an EMBL/GenBank/DDBJ whole genome shotgun (WGS) entry which is preliminary data.</text>
</comment>
<dbReference type="PANTHER" id="PTHR42718:SF46">
    <property type="entry name" value="BLR6921 PROTEIN"/>
    <property type="match status" value="1"/>
</dbReference>
<feature type="transmembrane region" description="Helical" evidence="7">
    <location>
        <begin position="98"/>
        <end position="118"/>
    </location>
</feature>
<organism evidence="10 11">
    <name type="scientific">Saccharopolyspora thermophila</name>
    <dbReference type="NCBI Taxonomy" id="89367"/>
    <lineage>
        <taxon>Bacteria</taxon>
        <taxon>Bacillati</taxon>
        <taxon>Actinomycetota</taxon>
        <taxon>Actinomycetes</taxon>
        <taxon>Pseudonocardiales</taxon>
        <taxon>Pseudonocardiaceae</taxon>
        <taxon>Saccharopolyspora</taxon>
    </lineage>
</organism>
<dbReference type="Gene3D" id="1.20.1720.10">
    <property type="entry name" value="Multidrug resistance protein D"/>
    <property type="match status" value="1"/>
</dbReference>
<keyword evidence="3" id="KW-1003">Cell membrane</keyword>
<evidence type="ECO:0000256" key="5">
    <source>
        <dbReference type="ARBA" id="ARBA00022989"/>
    </source>
</evidence>
<feature type="transmembrane region" description="Helical" evidence="7">
    <location>
        <begin position="344"/>
        <end position="364"/>
    </location>
</feature>
<evidence type="ECO:0000259" key="8">
    <source>
        <dbReference type="PROSITE" id="PS50850"/>
    </source>
</evidence>
<reference evidence="10 11" key="1">
    <citation type="journal article" date="2014" name="Int. J. Syst. Evol. Microbiol.">
        <title>Complete genome sequence of Corynebacterium casei LMG S-19264T (=DSM 44701T), isolated from a smear-ripened cheese.</title>
        <authorList>
            <consortium name="US DOE Joint Genome Institute (JGI-PGF)"/>
            <person name="Walter F."/>
            <person name="Albersmeier A."/>
            <person name="Kalinowski J."/>
            <person name="Ruckert C."/>
        </authorList>
    </citation>
    <scope>NUCLEOTIDE SEQUENCE [LARGE SCALE GENOMIC DNA]</scope>
    <source>
        <strain evidence="10 11">CGMCC 4.7206</strain>
    </source>
</reference>
<reference evidence="10" key="3">
    <citation type="submission" date="2020-09" db="EMBL/GenBank/DDBJ databases">
        <authorList>
            <person name="Sun Q."/>
            <person name="Zhou Y."/>
        </authorList>
    </citation>
    <scope>NUCLEOTIDE SEQUENCE</scope>
    <source>
        <strain evidence="10">CGMCC 4.7206</strain>
    </source>
</reference>
<accession>A0A917K3D5</accession>
<evidence type="ECO:0000256" key="1">
    <source>
        <dbReference type="ARBA" id="ARBA00004651"/>
    </source>
</evidence>
<reference evidence="9" key="4">
    <citation type="submission" date="2023-12" db="EMBL/GenBank/DDBJ databases">
        <authorList>
            <person name="Sun Q."/>
            <person name="Inoue M."/>
        </authorList>
    </citation>
    <scope>NUCLEOTIDE SEQUENCE</scope>
    <source>
        <strain evidence="9">JCM 10664</strain>
    </source>
</reference>
<feature type="transmembrane region" description="Helical" evidence="7">
    <location>
        <begin position="309"/>
        <end position="332"/>
    </location>
</feature>
<evidence type="ECO:0000313" key="12">
    <source>
        <dbReference type="Proteomes" id="UP001500220"/>
    </source>
</evidence>